<name>A0A9P7TWT1_9HYPO</name>
<sequence>MASMNNKDDDDGDDDDDDAAIPYRPLPPILIGSECYANNVKRQNDDKELIREQQGNNNIAHHPLPFENYARPESKIFTKSALRLFKHHSQ</sequence>
<dbReference type="EMBL" id="SRQM01000059">
    <property type="protein sequence ID" value="KAG6120401.1"/>
    <property type="molecule type" value="Genomic_DNA"/>
</dbReference>
<dbReference type="AlphaFoldDB" id="A0A9P7TWT1"/>
<evidence type="ECO:0000256" key="1">
    <source>
        <dbReference type="SAM" id="MobiDB-lite"/>
    </source>
</evidence>
<feature type="region of interest" description="Disordered" evidence="1">
    <location>
        <begin position="1"/>
        <end position="26"/>
    </location>
</feature>
<evidence type="ECO:0000313" key="2">
    <source>
        <dbReference type="EMBL" id="KAG6120401.1"/>
    </source>
</evidence>
<evidence type="ECO:0000313" key="3">
    <source>
        <dbReference type="Proteomes" id="UP000732380"/>
    </source>
</evidence>
<gene>
    <name evidence="2" type="ORF">E4U13_006607</name>
</gene>
<proteinExistence type="predicted"/>
<comment type="caution">
    <text evidence="2">The sequence shown here is derived from an EMBL/GenBank/DDBJ whole genome shotgun (WGS) entry which is preliminary data.</text>
</comment>
<feature type="compositionally biased region" description="Acidic residues" evidence="1">
    <location>
        <begin position="8"/>
        <end position="19"/>
    </location>
</feature>
<protein>
    <submittedName>
        <fullName evidence="2">Uncharacterized protein</fullName>
    </submittedName>
</protein>
<dbReference type="Proteomes" id="UP000732380">
    <property type="component" value="Unassembled WGS sequence"/>
</dbReference>
<organism evidence="2 3">
    <name type="scientific">Claviceps humidiphila</name>
    <dbReference type="NCBI Taxonomy" id="1294629"/>
    <lineage>
        <taxon>Eukaryota</taxon>
        <taxon>Fungi</taxon>
        <taxon>Dikarya</taxon>
        <taxon>Ascomycota</taxon>
        <taxon>Pezizomycotina</taxon>
        <taxon>Sordariomycetes</taxon>
        <taxon>Hypocreomycetidae</taxon>
        <taxon>Hypocreales</taxon>
        <taxon>Clavicipitaceae</taxon>
        <taxon>Claviceps</taxon>
    </lineage>
</organism>
<reference evidence="2 3" key="1">
    <citation type="journal article" date="2020" name="bioRxiv">
        <title>Whole genome comparisons of ergot fungi reveals the divergence and evolution of species within the genus Claviceps are the result of varying mechanisms driving genome evolution and host range expansion.</title>
        <authorList>
            <person name="Wyka S.A."/>
            <person name="Mondo S.J."/>
            <person name="Liu M."/>
            <person name="Dettman J."/>
            <person name="Nalam V."/>
            <person name="Broders K.D."/>
        </authorList>
    </citation>
    <scope>NUCLEOTIDE SEQUENCE [LARGE SCALE GENOMIC DNA]</scope>
    <source>
        <strain evidence="2 3">LM576</strain>
    </source>
</reference>
<keyword evidence="3" id="KW-1185">Reference proteome</keyword>
<accession>A0A9P7TWT1</accession>